<dbReference type="EMBL" id="QQAX01000018">
    <property type="protein sequence ID" value="RDI41705.1"/>
    <property type="molecule type" value="Genomic_DNA"/>
</dbReference>
<evidence type="ECO:0000313" key="2">
    <source>
        <dbReference type="EMBL" id="RDI41705.1"/>
    </source>
</evidence>
<evidence type="ECO:0000256" key="1">
    <source>
        <dbReference type="SAM" id="Phobius"/>
    </source>
</evidence>
<keyword evidence="3" id="KW-1185">Reference proteome</keyword>
<evidence type="ECO:0000313" key="3">
    <source>
        <dbReference type="Proteomes" id="UP000254720"/>
    </source>
</evidence>
<keyword evidence="1" id="KW-0812">Transmembrane</keyword>
<protein>
    <submittedName>
        <fullName evidence="2">Uncharacterized protein</fullName>
    </submittedName>
</protein>
<dbReference type="AlphaFoldDB" id="A0A370GD07"/>
<feature type="transmembrane region" description="Helical" evidence="1">
    <location>
        <begin position="12"/>
        <end position="38"/>
    </location>
</feature>
<sequence length="112" mass="12174">MWCGKCKRSGSLCPVSFGLAWGIVIGLFMAGYAWIAWLSGYGTAVVDQYAVFYYGYEATFLGGIIGGFWGLVVGFLFGFFIALFYDLIACCCKAKCCKPSEGSDECCKPSDK</sequence>
<feature type="transmembrane region" description="Helical" evidence="1">
    <location>
        <begin position="58"/>
        <end position="85"/>
    </location>
</feature>
<dbReference type="Proteomes" id="UP000254720">
    <property type="component" value="Unassembled WGS sequence"/>
</dbReference>
<keyword evidence="1" id="KW-0472">Membrane</keyword>
<gene>
    <name evidence="2" type="ORF">C8D86_11828</name>
</gene>
<name>A0A370GD07_9COXI</name>
<proteinExistence type="predicted"/>
<comment type="caution">
    <text evidence="2">The sequence shown here is derived from an EMBL/GenBank/DDBJ whole genome shotgun (WGS) entry which is preliminary data.</text>
</comment>
<dbReference type="RefSeq" id="WP_114834874.1">
    <property type="nucleotide sequence ID" value="NZ_LR699114.1"/>
</dbReference>
<keyword evidence="1" id="KW-1133">Transmembrane helix</keyword>
<reference evidence="2 3" key="1">
    <citation type="submission" date="2018-07" db="EMBL/GenBank/DDBJ databases">
        <title>Genomic Encyclopedia of Type Strains, Phase IV (KMG-IV): sequencing the most valuable type-strain genomes for metagenomic binning, comparative biology and taxonomic classification.</title>
        <authorList>
            <person name="Goeker M."/>
        </authorList>
    </citation>
    <scope>NUCLEOTIDE SEQUENCE [LARGE SCALE GENOMIC DNA]</scope>
    <source>
        <strain evidence="2 3">DSM 16500</strain>
    </source>
</reference>
<organism evidence="2 3">
    <name type="scientific">Aquicella lusitana</name>
    <dbReference type="NCBI Taxonomy" id="254246"/>
    <lineage>
        <taxon>Bacteria</taxon>
        <taxon>Pseudomonadati</taxon>
        <taxon>Pseudomonadota</taxon>
        <taxon>Gammaproteobacteria</taxon>
        <taxon>Legionellales</taxon>
        <taxon>Coxiellaceae</taxon>
        <taxon>Aquicella</taxon>
    </lineage>
</organism>
<accession>A0A370GD07</accession>